<comment type="caution">
    <text evidence="1">The sequence shown here is derived from an EMBL/GenBank/DDBJ whole genome shotgun (WGS) entry which is preliminary data.</text>
</comment>
<reference evidence="1" key="2">
    <citation type="submission" date="2020-08" db="EMBL/GenBank/DDBJ databases">
        <title>Plant Genome Project.</title>
        <authorList>
            <person name="Zhang R.-G."/>
        </authorList>
    </citation>
    <scope>NUCLEOTIDE SEQUENCE</scope>
    <source>
        <strain evidence="1">Huo1</strain>
        <tissue evidence="1">Leaf</tissue>
    </source>
</reference>
<evidence type="ECO:0000313" key="1">
    <source>
        <dbReference type="EMBL" id="KAG6408072.1"/>
    </source>
</evidence>
<dbReference type="Proteomes" id="UP000298416">
    <property type="component" value="Unassembled WGS sequence"/>
</dbReference>
<organism evidence="1">
    <name type="scientific">Salvia splendens</name>
    <name type="common">Scarlet sage</name>
    <dbReference type="NCBI Taxonomy" id="180675"/>
    <lineage>
        <taxon>Eukaryota</taxon>
        <taxon>Viridiplantae</taxon>
        <taxon>Streptophyta</taxon>
        <taxon>Embryophyta</taxon>
        <taxon>Tracheophyta</taxon>
        <taxon>Spermatophyta</taxon>
        <taxon>Magnoliopsida</taxon>
        <taxon>eudicotyledons</taxon>
        <taxon>Gunneridae</taxon>
        <taxon>Pentapetalae</taxon>
        <taxon>asterids</taxon>
        <taxon>lamiids</taxon>
        <taxon>Lamiales</taxon>
        <taxon>Lamiaceae</taxon>
        <taxon>Nepetoideae</taxon>
        <taxon>Mentheae</taxon>
        <taxon>Salviinae</taxon>
        <taxon>Salvia</taxon>
        <taxon>Salvia subgen. Calosphace</taxon>
        <taxon>core Calosphace</taxon>
    </lineage>
</organism>
<sequence length="159" mass="17674">MASTSSIATIPRFRSSSSHSYLHPPRFLKFSSHLQENDPRRHRIFCGNNSDPSAAKMGVSQRLHLRAAAAAAVFLTSLAALGRRFGRRIEADLIEENGRKTTTKEETNIGLLWGRGTQEVDVHPPEVVRTKGSGSRVLSRVEKVLKLKSKPLLQCKKCQ</sequence>
<protein>
    <submittedName>
        <fullName evidence="1">Uncharacterized protein</fullName>
    </submittedName>
</protein>
<dbReference type="AlphaFoldDB" id="A0A8X8ZK97"/>
<name>A0A8X8ZK97_SALSN</name>
<evidence type="ECO:0000313" key="2">
    <source>
        <dbReference type="Proteomes" id="UP000298416"/>
    </source>
</evidence>
<dbReference type="EMBL" id="PNBA02000011">
    <property type="protein sequence ID" value="KAG6408072.1"/>
    <property type="molecule type" value="Genomic_DNA"/>
</dbReference>
<proteinExistence type="predicted"/>
<keyword evidence="2" id="KW-1185">Reference proteome</keyword>
<accession>A0A8X8ZK97</accession>
<gene>
    <name evidence="1" type="ORF">SASPL_131075</name>
</gene>
<reference evidence="1" key="1">
    <citation type="submission" date="2018-01" db="EMBL/GenBank/DDBJ databases">
        <authorList>
            <person name="Mao J.F."/>
        </authorList>
    </citation>
    <scope>NUCLEOTIDE SEQUENCE</scope>
    <source>
        <strain evidence="1">Huo1</strain>
        <tissue evidence="1">Leaf</tissue>
    </source>
</reference>